<proteinExistence type="predicted"/>
<dbReference type="GeneID" id="17318138"/>
<gene>
    <name evidence="1" type="ORF">CHC_T00007006001</name>
</gene>
<dbReference type="EMBL" id="HG002126">
    <property type="protein sequence ID" value="CDF40136.1"/>
    <property type="molecule type" value="Genomic_DNA"/>
</dbReference>
<dbReference type="Proteomes" id="UP000012073">
    <property type="component" value="Unassembled WGS sequence"/>
</dbReference>
<dbReference type="KEGG" id="ccp:CHC_T00007006001"/>
<dbReference type="RefSeq" id="XP_005710430.1">
    <property type="nucleotide sequence ID" value="XM_005710373.1"/>
</dbReference>
<evidence type="ECO:0000313" key="1">
    <source>
        <dbReference type="EMBL" id="CDF40136.1"/>
    </source>
</evidence>
<keyword evidence="2" id="KW-1185">Reference proteome</keyword>
<dbReference type="AlphaFoldDB" id="R7QRL5"/>
<accession>R7QRL5</accession>
<name>R7QRL5_CHOCR</name>
<organism evidence="1 2">
    <name type="scientific">Chondrus crispus</name>
    <name type="common">Carrageen Irish moss</name>
    <name type="synonym">Polymorpha crispa</name>
    <dbReference type="NCBI Taxonomy" id="2769"/>
    <lineage>
        <taxon>Eukaryota</taxon>
        <taxon>Rhodophyta</taxon>
        <taxon>Florideophyceae</taxon>
        <taxon>Rhodymeniophycidae</taxon>
        <taxon>Gigartinales</taxon>
        <taxon>Gigartinaceae</taxon>
        <taxon>Chondrus</taxon>
    </lineage>
</organism>
<protein>
    <submittedName>
        <fullName evidence="1">Uncharacterized protein</fullName>
    </submittedName>
</protein>
<reference evidence="2" key="1">
    <citation type="journal article" date="2013" name="Proc. Natl. Acad. Sci. U.S.A.">
        <title>Genome structure and metabolic features in the red seaweed Chondrus crispus shed light on evolution of the Archaeplastida.</title>
        <authorList>
            <person name="Collen J."/>
            <person name="Porcel B."/>
            <person name="Carre W."/>
            <person name="Ball S.G."/>
            <person name="Chaparro C."/>
            <person name="Tonon T."/>
            <person name="Barbeyron T."/>
            <person name="Michel G."/>
            <person name="Noel B."/>
            <person name="Valentin K."/>
            <person name="Elias M."/>
            <person name="Artiguenave F."/>
            <person name="Arun A."/>
            <person name="Aury J.M."/>
            <person name="Barbosa-Neto J.F."/>
            <person name="Bothwell J.H."/>
            <person name="Bouget F.Y."/>
            <person name="Brillet L."/>
            <person name="Cabello-Hurtado F."/>
            <person name="Capella-Gutierrez S."/>
            <person name="Charrier B."/>
            <person name="Cladiere L."/>
            <person name="Cock J.M."/>
            <person name="Coelho S.M."/>
            <person name="Colleoni C."/>
            <person name="Czjzek M."/>
            <person name="Da Silva C."/>
            <person name="Delage L."/>
            <person name="Denoeud F."/>
            <person name="Deschamps P."/>
            <person name="Dittami S.M."/>
            <person name="Gabaldon T."/>
            <person name="Gachon C.M."/>
            <person name="Groisillier A."/>
            <person name="Herve C."/>
            <person name="Jabbari K."/>
            <person name="Katinka M."/>
            <person name="Kloareg B."/>
            <person name="Kowalczyk N."/>
            <person name="Labadie K."/>
            <person name="Leblanc C."/>
            <person name="Lopez P.J."/>
            <person name="McLachlan D.H."/>
            <person name="Meslet-Cladiere L."/>
            <person name="Moustafa A."/>
            <person name="Nehr Z."/>
            <person name="Nyvall Collen P."/>
            <person name="Panaud O."/>
            <person name="Partensky F."/>
            <person name="Poulain J."/>
            <person name="Rensing S.A."/>
            <person name="Rousvoal S."/>
            <person name="Samson G."/>
            <person name="Symeonidi A."/>
            <person name="Weissenbach J."/>
            <person name="Zambounis A."/>
            <person name="Wincker P."/>
            <person name="Boyen C."/>
        </authorList>
    </citation>
    <scope>NUCLEOTIDE SEQUENCE [LARGE SCALE GENOMIC DNA]</scope>
    <source>
        <strain evidence="2">cv. Stackhouse</strain>
    </source>
</reference>
<evidence type="ECO:0000313" key="2">
    <source>
        <dbReference type="Proteomes" id="UP000012073"/>
    </source>
</evidence>
<sequence>MKKSLRHACIASSNPL</sequence>